<dbReference type="AlphaFoldDB" id="A0A8R1HLQ6"/>
<proteinExistence type="predicted"/>
<reference evidence="3" key="1">
    <citation type="submission" date="2010-08" db="EMBL/GenBank/DDBJ databases">
        <authorList>
            <consortium name="Caenorhabditis japonica Sequencing Consortium"/>
            <person name="Wilson R.K."/>
        </authorList>
    </citation>
    <scope>NUCLEOTIDE SEQUENCE [LARGE SCALE GENOMIC DNA]</scope>
    <source>
        <strain evidence="3">DF5081</strain>
    </source>
</reference>
<feature type="domain" description="SET" evidence="1">
    <location>
        <begin position="196"/>
        <end position="349"/>
    </location>
</feature>
<dbReference type="EnsemblMetazoa" id="CJA03367.1">
    <property type="protein sequence ID" value="CJA03367.1"/>
    <property type="gene ID" value="WBGene00122571"/>
</dbReference>
<dbReference type="SUPFAM" id="SSF82199">
    <property type="entry name" value="SET domain"/>
    <property type="match status" value="1"/>
</dbReference>
<dbReference type="Pfam" id="PF00856">
    <property type="entry name" value="SET"/>
    <property type="match status" value="1"/>
</dbReference>
<protein>
    <submittedName>
        <fullName evidence="2">SET domain-containing protein</fullName>
    </submittedName>
</protein>
<keyword evidence="3" id="KW-1185">Reference proteome</keyword>
<dbReference type="PANTHER" id="PTHR47250:SF5">
    <property type="entry name" value="SET DOMAIN-CONTAINING PROTEIN"/>
    <property type="match status" value="1"/>
</dbReference>
<evidence type="ECO:0000313" key="2">
    <source>
        <dbReference type="EnsemblMetazoa" id="CJA03367.1"/>
    </source>
</evidence>
<name>A0A8R1HLQ6_CAEJA</name>
<evidence type="ECO:0000313" key="3">
    <source>
        <dbReference type="Proteomes" id="UP000005237"/>
    </source>
</evidence>
<dbReference type="PANTHER" id="PTHR47250">
    <property type="entry name" value="HISTONE-LYSINE N-METHYLTRANSFERASE SET-6"/>
    <property type="match status" value="1"/>
</dbReference>
<dbReference type="Gene3D" id="2.170.270.10">
    <property type="entry name" value="SET domain"/>
    <property type="match status" value="1"/>
</dbReference>
<accession>A0A8R1HLQ6</accession>
<dbReference type="InterPro" id="IPR046341">
    <property type="entry name" value="SET_dom_sf"/>
</dbReference>
<dbReference type="PROSITE" id="PS50280">
    <property type="entry name" value="SET"/>
    <property type="match status" value="1"/>
</dbReference>
<dbReference type="InterPro" id="IPR053105">
    <property type="entry name" value="Class_V-like_SAM-MTase"/>
</dbReference>
<dbReference type="InterPro" id="IPR001214">
    <property type="entry name" value="SET_dom"/>
</dbReference>
<evidence type="ECO:0000259" key="1">
    <source>
        <dbReference type="PROSITE" id="PS50280"/>
    </source>
</evidence>
<organism evidence="2 3">
    <name type="scientific">Caenorhabditis japonica</name>
    <dbReference type="NCBI Taxonomy" id="281687"/>
    <lineage>
        <taxon>Eukaryota</taxon>
        <taxon>Metazoa</taxon>
        <taxon>Ecdysozoa</taxon>
        <taxon>Nematoda</taxon>
        <taxon>Chromadorea</taxon>
        <taxon>Rhabditida</taxon>
        <taxon>Rhabditina</taxon>
        <taxon>Rhabditomorpha</taxon>
        <taxon>Rhabditoidea</taxon>
        <taxon>Rhabditidae</taxon>
        <taxon>Peloderinae</taxon>
        <taxon>Caenorhabditis</taxon>
    </lineage>
</organism>
<reference evidence="2" key="2">
    <citation type="submission" date="2022-06" db="UniProtKB">
        <authorList>
            <consortium name="EnsemblMetazoa"/>
        </authorList>
    </citation>
    <scope>IDENTIFICATION</scope>
    <source>
        <strain evidence="2">DF5081</strain>
    </source>
</reference>
<dbReference type="Proteomes" id="UP000005237">
    <property type="component" value="Unassembled WGS sequence"/>
</dbReference>
<dbReference type="SMART" id="SM00317">
    <property type="entry name" value="SET"/>
    <property type="match status" value="1"/>
</dbReference>
<sequence length="448" mass="51532">MKSKVSISPQNINIEKLVREAMAMTDKMWWHHNNPGNKPENGKMNLTELRKKQSEEVPEEMQEIISKAIKDGVQAMILRTEKNRKCVKMNGINLFVNESEFGYEMTDNAYCEYMPTNHIACHSMAATTVMEAEAEEDLFCHCKDGKCTASCKCRVIEEMFKNQRAYRKADRRYHSCSFECDCKGQCRSSVKDAPEEGTEVMLHHITEKGFAVRAKQYFAPGETVAEMTGELVPTNTLARDDPYAIDIFNAEYDGKELLDFLDGKFIGAHKTVKKYSKSYIRNLENLYENDFSINPTDFSTAGRFMSSSCFPNVKTTIVYSGGANPLRARAIFTAVMPIFPNMEISFNYGIDYIFQQLKDVCKCGMLCCVTNSHLYEYLRDEHWKRFFKELYQAVYPEFKENVINEIKGKLPQPLFDSKKKKKNSASRRKINILSRARKATLRSNRATL</sequence>